<sequence length="57" mass="6296">MSVLNFQPALEIIASHFEKQLIGDGNRRPPRGTASDDAEEERPVALDKRGTFPSINC</sequence>
<evidence type="ECO:0000313" key="2">
    <source>
        <dbReference type="EMBL" id="KAK7473976.1"/>
    </source>
</evidence>
<keyword evidence="3" id="KW-1185">Reference proteome</keyword>
<dbReference type="Proteomes" id="UP001519460">
    <property type="component" value="Unassembled WGS sequence"/>
</dbReference>
<dbReference type="EMBL" id="JACVVK020000452">
    <property type="protein sequence ID" value="KAK7473976.1"/>
    <property type="molecule type" value="Genomic_DNA"/>
</dbReference>
<feature type="region of interest" description="Disordered" evidence="1">
    <location>
        <begin position="21"/>
        <end position="57"/>
    </location>
</feature>
<feature type="compositionally biased region" description="Basic and acidic residues" evidence="1">
    <location>
        <begin position="41"/>
        <end position="50"/>
    </location>
</feature>
<feature type="non-terminal residue" evidence="2">
    <location>
        <position position="57"/>
    </location>
</feature>
<comment type="caution">
    <text evidence="2">The sequence shown here is derived from an EMBL/GenBank/DDBJ whole genome shotgun (WGS) entry which is preliminary data.</text>
</comment>
<proteinExistence type="predicted"/>
<gene>
    <name evidence="2" type="ORF">BaRGS_00034805</name>
</gene>
<evidence type="ECO:0000256" key="1">
    <source>
        <dbReference type="SAM" id="MobiDB-lite"/>
    </source>
</evidence>
<organism evidence="2 3">
    <name type="scientific">Batillaria attramentaria</name>
    <dbReference type="NCBI Taxonomy" id="370345"/>
    <lineage>
        <taxon>Eukaryota</taxon>
        <taxon>Metazoa</taxon>
        <taxon>Spiralia</taxon>
        <taxon>Lophotrochozoa</taxon>
        <taxon>Mollusca</taxon>
        <taxon>Gastropoda</taxon>
        <taxon>Caenogastropoda</taxon>
        <taxon>Sorbeoconcha</taxon>
        <taxon>Cerithioidea</taxon>
        <taxon>Batillariidae</taxon>
        <taxon>Batillaria</taxon>
    </lineage>
</organism>
<reference evidence="2 3" key="1">
    <citation type="journal article" date="2023" name="Sci. Data">
        <title>Genome assembly of the Korean intertidal mud-creeper Batillaria attramentaria.</title>
        <authorList>
            <person name="Patra A.K."/>
            <person name="Ho P.T."/>
            <person name="Jun S."/>
            <person name="Lee S.J."/>
            <person name="Kim Y."/>
            <person name="Won Y.J."/>
        </authorList>
    </citation>
    <scope>NUCLEOTIDE SEQUENCE [LARGE SCALE GENOMIC DNA]</scope>
    <source>
        <strain evidence="2">Wonlab-2016</strain>
    </source>
</reference>
<protein>
    <submittedName>
        <fullName evidence="2">Uncharacterized protein</fullName>
    </submittedName>
</protein>
<name>A0ABD0JGL9_9CAEN</name>
<accession>A0ABD0JGL9</accession>
<dbReference type="AlphaFoldDB" id="A0ABD0JGL9"/>
<evidence type="ECO:0000313" key="3">
    <source>
        <dbReference type="Proteomes" id="UP001519460"/>
    </source>
</evidence>